<comment type="caution">
    <text evidence="1">The sequence shown here is derived from an EMBL/GenBank/DDBJ whole genome shotgun (WGS) entry which is preliminary data.</text>
</comment>
<protein>
    <submittedName>
        <fullName evidence="1">Uncharacterized protein</fullName>
    </submittedName>
</protein>
<sequence length="59" mass="6552">MRPDLPAAQAGAGRFVSDLYDTIKQNLSRPAVLRGGENFAIEYRAKMAFTPLDIYYLTG</sequence>
<evidence type="ECO:0000313" key="1">
    <source>
        <dbReference type="EMBL" id="OGF22633.1"/>
    </source>
</evidence>
<accession>A0A1F5S885</accession>
<evidence type="ECO:0000313" key="2">
    <source>
        <dbReference type="Proteomes" id="UP000178323"/>
    </source>
</evidence>
<gene>
    <name evidence="1" type="ORF">A2Y83_00355</name>
</gene>
<dbReference type="Proteomes" id="UP000178323">
    <property type="component" value="Unassembled WGS sequence"/>
</dbReference>
<dbReference type="EMBL" id="MFFS01000018">
    <property type="protein sequence ID" value="OGF22633.1"/>
    <property type="molecule type" value="Genomic_DNA"/>
</dbReference>
<dbReference type="STRING" id="1797985.A2Y83_00355"/>
<reference evidence="1 2" key="1">
    <citation type="journal article" date="2016" name="Nat. Commun.">
        <title>Thousands of microbial genomes shed light on interconnected biogeochemical processes in an aquifer system.</title>
        <authorList>
            <person name="Anantharaman K."/>
            <person name="Brown C.T."/>
            <person name="Hug L.A."/>
            <person name="Sharon I."/>
            <person name="Castelle C.J."/>
            <person name="Probst A.J."/>
            <person name="Thomas B.C."/>
            <person name="Singh A."/>
            <person name="Wilkins M.J."/>
            <person name="Karaoz U."/>
            <person name="Brodie E.L."/>
            <person name="Williams K.H."/>
            <person name="Hubbard S.S."/>
            <person name="Banfield J.F."/>
        </authorList>
    </citation>
    <scope>NUCLEOTIDE SEQUENCE [LARGE SCALE GENOMIC DNA]</scope>
</reference>
<organism evidence="1 2">
    <name type="scientific">Candidatus Falkowbacteria bacterium RBG_13_39_14</name>
    <dbReference type="NCBI Taxonomy" id="1797985"/>
    <lineage>
        <taxon>Bacteria</taxon>
        <taxon>Candidatus Falkowiibacteriota</taxon>
    </lineage>
</organism>
<dbReference type="AlphaFoldDB" id="A0A1F5S885"/>
<proteinExistence type="predicted"/>
<name>A0A1F5S885_9BACT</name>